<feature type="transmembrane region" description="Helical" evidence="6">
    <location>
        <begin position="92"/>
        <end position="113"/>
    </location>
</feature>
<proteinExistence type="inferred from homology"/>
<dbReference type="Pfam" id="PF10292">
    <property type="entry name" value="7TM_GPCR_Srab"/>
    <property type="match status" value="1"/>
</dbReference>
<evidence type="ECO:0000313" key="8">
    <source>
        <dbReference type="Proteomes" id="UP000230423"/>
    </source>
</evidence>
<comment type="similarity">
    <text evidence="2">Belongs to the nematode receptor-like protein srb family.</text>
</comment>
<dbReference type="InterPro" id="IPR019408">
    <property type="entry name" value="7TM_GPCR_serpentine_rcpt_Srab"/>
</dbReference>
<evidence type="ECO:0000256" key="2">
    <source>
        <dbReference type="ARBA" id="ARBA00006860"/>
    </source>
</evidence>
<dbReference type="Proteomes" id="UP000230423">
    <property type="component" value="Unassembled WGS sequence"/>
</dbReference>
<evidence type="ECO:0000256" key="1">
    <source>
        <dbReference type="ARBA" id="ARBA00004141"/>
    </source>
</evidence>
<dbReference type="PANTHER" id="PTHR31216">
    <property type="entry name" value="SERPENTINE RECEPTOR CLASS BETA-1-RELATED-RELATED"/>
    <property type="match status" value="1"/>
</dbReference>
<dbReference type="PANTHER" id="PTHR31216:SF11">
    <property type="entry name" value="SERPENTINE RECEPTOR CLASS BETA-16-RELATED"/>
    <property type="match status" value="1"/>
</dbReference>
<dbReference type="AlphaFoldDB" id="A0A2G9U9S8"/>
<dbReference type="InterPro" id="IPR002184">
    <property type="entry name" value="7TM_GPCR_serpentine_rcpt_Srb"/>
</dbReference>
<evidence type="ECO:0000256" key="6">
    <source>
        <dbReference type="SAM" id="Phobius"/>
    </source>
</evidence>
<keyword evidence="4 6" id="KW-1133">Transmembrane helix</keyword>
<reference evidence="7 8" key="1">
    <citation type="submission" date="2015-09" db="EMBL/GenBank/DDBJ databases">
        <title>Draft genome of the parasitic nematode Teladorsagia circumcincta isolate WARC Sus (inbred).</title>
        <authorList>
            <person name="Mitreva M."/>
        </authorList>
    </citation>
    <scope>NUCLEOTIDE SEQUENCE [LARGE SCALE GENOMIC DNA]</scope>
    <source>
        <strain evidence="7 8">S</strain>
    </source>
</reference>
<evidence type="ECO:0000313" key="7">
    <source>
        <dbReference type="EMBL" id="PIO67007.1"/>
    </source>
</evidence>
<evidence type="ECO:0000256" key="3">
    <source>
        <dbReference type="ARBA" id="ARBA00022692"/>
    </source>
</evidence>
<feature type="transmembrane region" description="Helical" evidence="6">
    <location>
        <begin position="47"/>
        <end position="66"/>
    </location>
</feature>
<keyword evidence="5 6" id="KW-0472">Membrane</keyword>
<sequence length="211" mass="23611">MLYIFINLPTFFVLIASQFMQFAIVVERWIASVFIGNYESGYKKLGPSLTAGAVVTTAFILLTIYYGEDFNGPHLNARWLSSIKDASRTNSVLMSLLVLNFAGLALTIALQYLKSKRDIGSPILKIREDEEQSMADAGLLLQDMTDQYCIEVLFLSLCLCCLGYDIANAGMKKPIIYVRKDFEKKGNELKKGINPHTVLGKPKVGKRYTFA</sequence>
<dbReference type="GO" id="GO:0007606">
    <property type="term" value="P:sensory perception of chemical stimulus"/>
    <property type="evidence" value="ECO:0007669"/>
    <property type="project" value="InterPro"/>
</dbReference>
<organism evidence="7 8">
    <name type="scientific">Teladorsagia circumcincta</name>
    <name type="common">Brown stomach worm</name>
    <name type="synonym">Ostertagia circumcincta</name>
    <dbReference type="NCBI Taxonomy" id="45464"/>
    <lineage>
        <taxon>Eukaryota</taxon>
        <taxon>Metazoa</taxon>
        <taxon>Ecdysozoa</taxon>
        <taxon>Nematoda</taxon>
        <taxon>Chromadorea</taxon>
        <taxon>Rhabditida</taxon>
        <taxon>Rhabditina</taxon>
        <taxon>Rhabditomorpha</taxon>
        <taxon>Strongyloidea</taxon>
        <taxon>Trichostrongylidae</taxon>
        <taxon>Teladorsagia</taxon>
    </lineage>
</organism>
<comment type="subcellular location">
    <subcellularLocation>
        <location evidence="1">Membrane</location>
        <topology evidence="1">Multi-pass membrane protein</topology>
    </subcellularLocation>
</comment>
<accession>A0A2G9U9S8</accession>
<evidence type="ECO:0000256" key="4">
    <source>
        <dbReference type="ARBA" id="ARBA00022989"/>
    </source>
</evidence>
<dbReference type="EMBL" id="KZ347880">
    <property type="protein sequence ID" value="PIO67007.1"/>
    <property type="molecule type" value="Genomic_DNA"/>
</dbReference>
<dbReference type="GO" id="GO:0016020">
    <property type="term" value="C:membrane"/>
    <property type="evidence" value="ECO:0007669"/>
    <property type="project" value="UniProtKB-SubCell"/>
</dbReference>
<gene>
    <name evidence="7" type="ORF">TELCIR_11262</name>
</gene>
<evidence type="ECO:0000256" key="5">
    <source>
        <dbReference type="ARBA" id="ARBA00023136"/>
    </source>
</evidence>
<dbReference type="OrthoDB" id="5847472at2759"/>
<keyword evidence="8" id="KW-1185">Reference proteome</keyword>
<name>A0A2G9U9S8_TELCI</name>
<dbReference type="GO" id="GO:0004888">
    <property type="term" value="F:transmembrane signaling receptor activity"/>
    <property type="evidence" value="ECO:0007669"/>
    <property type="project" value="InterPro"/>
</dbReference>
<keyword evidence="3 6" id="KW-0812">Transmembrane</keyword>
<protein>
    <submittedName>
        <fullName evidence="7">Uncharacterized protein</fullName>
    </submittedName>
</protein>
<feature type="transmembrane region" description="Helical" evidence="6">
    <location>
        <begin position="6"/>
        <end position="26"/>
    </location>
</feature>